<dbReference type="OrthoDB" id="9791101at2"/>
<evidence type="ECO:0000259" key="1">
    <source>
        <dbReference type="SMART" id="SM01321"/>
    </source>
</evidence>
<dbReference type="EMBL" id="FNCO01000005">
    <property type="protein sequence ID" value="SDH20477.1"/>
    <property type="molecule type" value="Genomic_DNA"/>
</dbReference>
<gene>
    <name evidence="2" type="ORF">SAMN05216605_10557</name>
</gene>
<dbReference type="InterPro" id="IPR036515">
    <property type="entry name" value="Transposase_17_sf"/>
</dbReference>
<dbReference type="InterPro" id="IPR052715">
    <property type="entry name" value="RAYT_transposase"/>
</dbReference>
<dbReference type="InterPro" id="IPR002686">
    <property type="entry name" value="Transposase_17"/>
</dbReference>
<keyword evidence="3" id="KW-1185">Reference proteome</keyword>
<dbReference type="PANTHER" id="PTHR36966">
    <property type="entry name" value="REP-ASSOCIATED TYROSINE TRANSPOSASE"/>
    <property type="match status" value="1"/>
</dbReference>
<dbReference type="STRING" id="89065.SAMN05216605_10557"/>
<organism evidence="2 3">
    <name type="scientific">Pseudomonas abietaniphila</name>
    <dbReference type="NCBI Taxonomy" id="89065"/>
    <lineage>
        <taxon>Bacteria</taxon>
        <taxon>Pseudomonadati</taxon>
        <taxon>Pseudomonadota</taxon>
        <taxon>Gammaproteobacteria</taxon>
        <taxon>Pseudomonadales</taxon>
        <taxon>Pseudomonadaceae</taxon>
        <taxon>Pseudomonas</taxon>
    </lineage>
</organism>
<sequence length="152" mass="17912">MTEIYHGAQLRSGRYSQNGQIYLITAVTYNREPFFNDLRAGRLLVHQFRQAQLDCWVESLAWVVMPDHFHWLIDLRHSDLSTLALATKSRAARNINAHLKRSGQFWQRGFHDRALRREEDVLTVARYILANPLRAGLVRRVHDYSLWDAIWV</sequence>
<dbReference type="Proteomes" id="UP000182894">
    <property type="component" value="Unassembled WGS sequence"/>
</dbReference>
<dbReference type="SMART" id="SM01321">
    <property type="entry name" value="Y1_Tnp"/>
    <property type="match status" value="1"/>
</dbReference>
<dbReference type="AlphaFoldDB" id="A0A1G8AHW0"/>
<dbReference type="GO" id="GO:0004803">
    <property type="term" value="F:transposase activity"/>
    <property type="evidence" value="ECO:0007669"/>
    <property type="project" value="InterPro"/>
</dbReference>
<evidence type="ECO:0000313" key="3">
    <source>
        <dbReference type="Proteomes" id="UP000182894"/>
    </source>
</evidence>
<dbReference type="PANTHER" id="PTHR36966:SF1">
    <property type="entry name" value="REP-ASSOCIATED TYROSINE TRANSPOSASE"/>
    <property type="match status" value="1"/>
</dbReference>
<protein>
    <submittedName>
        <fullName evidence="2">REP element-mobilizing transposase RayT</fullName>
    </submittedName>
</protein>
<reference evidence="3" key="1">
    <citation type="submission" date="2016-10" db="EMBL/GenBank/DDBJ databases">
        <authorList>
            <person name="Varghese N."/>
            <person name="Submissions S."/>
        </authorList>
    </citation>
    <scope>NUCLEOTIDE SEQUENCE [LARGE SCALE GENOMIC DNA]</scope>
    <source>
        <strain evidence="3">ATCC 700689</strain>
    </source>
</reference>
<dbReference type="RefSeq" id="WP_074752584.1">
    <property type="nucleotide sequence ID" value="NZ_FNCO01000005.1"/>
</dbReference>
<name>A0A1G8AHW0_9PSED</name>
<dbReference type="Pfam" id="PF01797">
    <property type="entry name" value="Y1_Tnp"/>
    <property type="match status" value="1"/>
</dbReference>
<evidence type="ECO:0000313" key="2">
    <source>
        <dbReference type="EMBL" id="SDH20477.1"/>
    </source>
</evidence>
<dbReference type="GO" id="GO:0043565">
    <property type="term" value="F:sequence-specific DNA binding"/>
    <property type="evidence" value="ECO:0007669"/>
    <property type="project" value="TreeGrafter"/>
</dbReference>
<dbReference type="NCBIfam" id="NF047646">
    <property type="entry name" value="REP_Tyr_transpos"/>
    <property type="match status" value="1"/>
</dbReference>
<accession>A0A1G8AHW0</accession>
<feature type="domain" description="Transposase IS200-like" evidence="1">
    <location>
        <begin position="17"/>
        <end position="131"/>
    </location>
</feature>
<dbReference type="SUPFAM" id="SSF143422">
    <property type="entry name" value="Transposase IS200-like"/>
    <property type="match status" value="1"/>
</dbReference>
<dbReference type="Gene3D" id="3.30.70.1290">
    <property type="entry name" value="Transposase IS200-like"/>
    <property type="match status" value="1"/>
</dbReference>
<dbReference type="GO" id="GO:0006313">
    <property type="term" value="P:DNA transposition"/>
    <property type="evidence" value="ECO:0007669"/>
    <property type="project" value="InterPro"/>
</dbReference>
<proteinExistence type="predicted"/>